<protein>
    <submittedName>
        <fullName evidence="1">Uncharacterized protein</fullName>
    </submittedName>
</protein>
<evidence type="ECO:0000313" key="1">
    <source>
        <dbReference type="EMBL" id="PPH79073.1"/>
    </source>
</evidence>
<reference evidence="1 2" key="1">
    <citation type="submission" date="2018-02" db="EMBL/GenBank/DDBJ databases">
        <title>Bacteriophage NCPPB3778 and a type I-E CRISPR drive the evolution of the US Biological Select Agent, Rathayibacter toxicus.</title>
        <authorList>
            <person name="Davis E.W.II."/>
            <person name="Tabima J.F."/>
            <person name="Weisberg A.J."/>
            <person name="Lopes L.D."/>
            <person name="Wiseman M.S."/>
            <person name="Wiseman M.S."/>
            <person name="Pupko T."/>
            <person name="Belcher M.S."/>
            <person name="Sechler A.J."/>
            <person name="Tancos M.A."/>
            <person name="Schroeder B.K."/>
            <person name="Murray T.D."/>
            <person name="Luster D.G."/>
            <person name="Schneider W.L."/>
            <person name="Rogers E."/>
            <person name="Andreote F.D."/>
            <person name="Grunwald N.J."/>
            <person name="Putnam M.L."/>
            <person name="Chang J.H."/>
        </authorList>
    </citation>
    <scope>NUCLEOTIDE SEQUENCE [LARGE SCALE GENOMIC DNA]</scope>
    <source>
        <strain evidence="1 2">AY1D6</strain>
    </source>
</reference>
<dbReference type="Proteomes" id="UP000239698">
    <property type="component" value="Unassembled WGS sequence"/>
</dbReference>
<accession>A0ABX5AE20</accession>
<evidence type="ECO:0000313" key="2">
    <source>
        <dbReference type="Proteomes" id="UP000239698"/>
    </source>
</evidence>
<keyword evidence="2" id="KW-1185">Reference proteome</keyword>
<comment type="caution">
    <text evidence="1">The sequence shown here is derived from an EMBL/GenBank/DDBJ whole genome shotgun (WGS) entry which is preliminary data.</text>
</comment>
<gene>
    <name evidence="1" type="ORF">C5C40_03810</name>
</gene>
<proteinExistence type="predicted"/>
<sequence length="103" mass="11237">MASLPSAGVAESIRLQLQQSGSAHARIDQLPVVVTEWRRIAHAVARELGRPVETTARGGVMVHAILTDWPATDKERRTSEDRMRDAVEFAALPRPAAPPLHAL</sequence>
<dbReference type="EMBL" id="PSVT01000004">
    <property type="protein sequence ID" value="PPH79073.1"/>
    <property type="molecule type" value="Genomic_DNA"/>
</dbReference>
<organism evidence="1 2">
    <name type="scientific">Rathayibacter rathayi</name>
    <name type="common">Corynebacterium rathayi</name>
    <dbReference type="NCBI Taxonomy" id="33887"/>
    <lineage>
        <taxon>Bacteria</taxon>
        <taxon>Bacillati</taxon>
        <taxon>Actinomycetota</taxon>
        <taxon>Actinomycetes</taxon>
        <taxon>Micrococcales</taxon>
        <taxon>Microbacteriaceae</taxon>
        <taxon>Rathayibacter</taxon>
    </lineage>
</organism>
<name>A0ABX5AE20_RATRA</name>